<feature type="compositionally biased region" description="Gly residues" evidence="1">
    <location>
        <begin position="146"/>
        <end position="161"/>
    </location>
</feature>
<evidence type="ECO:0000313" key="2">
    <source>
        <dbReference type="EMBL" id="MBE1565404.1"/>
    </source>
</evidence>
<accession>A0ABR9KTQ0</accession>
<proteinExistence type="predicted"/>
<feature type="compositionally biased region" description="Low complexity" evidence="1">
    <location>
        <begin position="503"/>
        <end position="517"/>
    </location>
</feature>
<feature type="compositionally biased region" description="Pro residues" evidence="1">
    <location>
        <begin position="319"/>
        <end position="329"/>
    </location>
</feature>
<organism evidence="2 3">
    <name type="scientific">Nonomuraea africana</name>
    <dbReference type="NCBI Taxonomy" id="46171"/>
    <lineage>
        <taxon>Bacteria</taxon>
        <taxon>Bacillati</taxon>
        <taxon>Actinomycetota</taxon>
        <taxon>Actinomycetes</taxon>
        <taxon>Streptosporangiales</taxon>
        <taxon>Streptosporangiaceae</taxon>
        <taxon>Nonomuraea</taxon>
    </lineage>
</organism>
<reference evidence="2 3" key="1">
    <citation type="submission" date="2020-10" db="EMBL/GenBank/DDBJ databases">
        <title>Sequencing the genomes of 1000 actinobacteria strains.</title>
        <authorList>
            <person name="Klenk H.-P."/>
        </authorList>
    </citation>
    <scope>NUCLEOTIDE SEQUENCE [LARGE SCALE GENOMIC DNA]</scope>
    <source>
        <strain evidence="2 3">DSM 43748</strain>
    </source>
</reference>
<keyword evidence="3" id="KW-1185">Reference proteome</keyword>
<feature type="compositionally biased region" description="Low complexity" evidence="1">
    <location>
        <begin position="117"/>
        <end position="126"/>
    </location>
</feature>
<feature type="compositionally biased region" description="Pro residues" evidence="1">
    <location>
        <begin position="565"/>
        <end position="595"/>
    </location>
</feature>
<feature type="compositionally biased region" description="Pro residues" evidence="1">
    <location>
        <begin position="77"/>
        <end position="91"/>
    </location>
</feature>
<feature type="region of interest" description="Disordered" evidence="1">
    <location>
        <begin position="631"/>
        <end position="674"/>
    </location>
</feature>
<evidence type="ECO:0000313" key="3">
    <source>
        <dbReference type="Proteomes" id="UP000661607"/>
    </source>
</evidence>
<feature type="compositionally biased region" description="Polar residues" evidence="1">
    <location>
        <begin position="288"/>
        <end position="304"/>
    </location>
</feature>
<feature type="compositionally biased region" description="Polar residues" evidence="1">
    <location>
        <begin position="631"/>
        <end position="660"/>
    </location>
</feature>
<feature type="region of interest" description="Disordered" evidence="1">
    <location>
        <begin position="1"/>
        <end position="600"/>
    </location>
</feature>
<name>A0ABR9KTQ0_9ACTN</name>
<protein>
    <submittedName>
        <fullName evidence="2">Uncharacterized protein</fullName>
    </submittedName>
</protein>
<feature type="compositionally biased region" description="Pro residues" evidence="1">
    <location>
        <begin position="230"/>
        <end position="241"/>
    </location>
</feature>
<feature type="compositionally biased region" description="Low complexity" evidence="1">
    <location>
        <begin position="134"/>
        <end position="145"/>
    </location>
</feature>
<gene>
    <name evidence="2" type="ORF">H4W81_008183</name>
</gene>
<feature type="compositionally biased region" description="Low complexity" evidence="1">
    <location>
        <begin position="257"/>
        <end position="277"/>
    </location>
</feature>
<dbReference type="EMBL" id="JADBEF010000001">
    <property type="protein sequence ID" value="MBE1565404.1"/>
    <property type="molecule type" value="Genomic_DNA"/>
</dbReference>
<feature type="compositionally biased region" description="Polar residues" evidence="1">
    <location>
        <begin position="245"/>
        <end position="256"/>
    </location>
</feature>
<feature type="compositionally biased region" description="Low complexity" evidence="1">
    <location>
        <begin position="540"/>
        <end position="555"/>
    </location>
</feature>
<feature type="compositionally biased region" description="Low complexity" evidence="1">
    <location>
        <begin position="162"/>
        <end position="171"/>
    </location>
</feature>
<comment type="caution">
    <text evidence="2">The sequence shown here is derived from an EMBL/GenBank/DDBJ whole genome shotgun (WGS) entry which is preliminary data.</text>
</comment>
<evidence type="ECO:0000256" key="1">
    <source>
        <dbReference type="SAM" id="MobiDB-lite"/>
    </source>
</evidence>
<dbReference type="Proteomes" id="UP000661607">
    <property type="component" value="Unassembled WGS sequence"/>
</dbReference>
<dbReference type="RefSeq" id="WP_344820705.1">
    <property type="nucleotide sequence ID" value="NZ_BAAASY010000005.1"/>
</dbReference>
<sequence length="832" mass="84602">MRGQESGSEHERETDGSAAPATPPPSFGRPAVRTEPNVPPAYPGGSHPSHGDALAEPPFADFSGPGAVGVRPIPVFQGPPPGLPTPEPAPDLPTGFPSPGTEYGRPNAEYDRQSAEASPQGMASPAPGGGAPSSGGEFPAPSGAFPGAGGEFSPHGGGLPPQGGELPAQGADATAEHARLGLPLSARPLPAFPGVPAESWTQSAQPWEHGADDQPYDWFSDPEPDADPSRPTPQQPAPQTPQQPNGQWGATTQPQGPQDSDSPWAPSPAWQPAESPQGQWQPAEDAQQKWQAANSGPDQAQPADSPQEPWPQGVEPVVPGAPPWQPPPGFTAAAAGMKVWPSPDDAPAMPPWPAATGEPIDAHGDDEPLDPSMTVPFGQSAEPGDVPVWPPVPADEEADDRIPDLPFDSSTWGRPKDGETSGDVLDDAPAAGGGAPQEPARAGDESAFAPGGKHGDSPQGGDGPARFHGAIPLPAAESAPAPGDGTFPQPAVQAPGGQPPSVTPAQGPPTQGTTGSPNLPPNGPRTGPQSGPQNAPPRGPQSGPQTGPQSGPPMGASGLHVAELPTPPHGAPPVAPFDPFAPMPPGGLVPPPAPPAKAGKGKKAMLATLGVLVLAGVATGGFFAYRSMNAGSPSDASSGLTAQPSVSTGPGAVTESNSLLDSEGSDPEKMSVNEAFPDKEVEVGGRVYTRVKVDMSDDCKQAATGPFATALQDQKCSRVLRATYVDSKKRYAITTGIAVLPTKEAAAAADQAKDLGKNLWFRPLPGSASSGADRVHIAGGYAAGLLWGRYIVFSYATYADGHTPTAKEKGLGTVSGAFRDHTSLVLERRITE</sequence>